<dbReference type="AlphaFoldDB" id="A0A0A9C7F8"/>
<name>A0A0A9C7F8_ARUDO</name>
<accession>A0A0A9C7F8</accession>
<reference evidence="1" key="2">
    <citation type="journal article" date="2015" name="Data Brief">
        <title>Shoot transcriptome of the giant reed, Arundo donax.</title>
        <authorList>
            <person name="Barrero R.A."/>
            <person name="Guerrero F.D."/>
            <person name="Moolhuijzen P."/>
            <person name="Goolsby J.A."/>
            <person name="Tidwell J."/>
            <person name="Bellgard S.E."/>
            <person name="Bellgard M.I."/>
        </authorList>
    </citation>
    <scope>NUCLEOTIDE SEQUENCE</scope>
    <source>
        <tissue evidence="1">Shoot tissue taken approximately 20 cm above the soil surface</tissue>
    </source>
</reference>
<reference evidence="1" key="1">
    <citation type="submission" date="2014-09" db="EMBL/GenBank/DDBJ databases">
        <authorList>
            <person name="Magalhaes I.L.F."/>
            <person name="Oliveira U."/>
            <person name="Santos F.R."/>
            <person name="Vidigal T.H.D.A."/>
            <person name="Brescovit A.D."/>
            <person name="Santos A.J."/>
        </authorList>
    </citation>
    <scope>NUCLEOTIDE SEQUENCE</scope>
    <source>
        <tissue evidence="1">Shoot tissue taken approximately 20 cm above the soil surface</tissue>
    </source>
</reference>
<evidence type="ECO:0000313" key="1">
    <source>
        <dbReference type="EMBL" id="JAD67452.1"/>
    </source>
</evidence>
<proteinExistence type="predicted"/>
<dbReference type="EMBL" id="GBRH01230443">
    <property type="protein sequence ID" value="JAD67452.1"/>
    <property type="molecule type" value="Transcribed_RNA"/>
</dbReference>
<protein>
    <submittedName>
        <fullName evidence="1">Uncharacterized protein</fullName>
    </submittedName>
</protein>
<sequence length="43" mass="5130">MFLCEFKSFSLFLTHCDYSIGYGSQLGQYGWIGWYQIHRPHVL</sequence>
<organism evidence="1">
    <name type="scientific">Arundo donax</name>
    <name type="common">Giant reed</name>
    <name type="synonym">Donax arundinaceus</name>
    <dbReference type="NCBI Taxonomy" id="35708"/>
    <lineage>
        <taxon>Eukaryota</taxon>
        <taxon>Viridiplantae</taxon>
        <taxon>Streptophyta</taxon>
        <taxon>Embryophyta</taxon>
        <taxon>Tracheophyta</taxon>
        <taxon>Spermatophyta</taxon>
        <taxon>Magnoliopsida</taxon>
        <taxon>Liliopsida</taxon>
        <taxon>Poales</taxon>
        <taxon>Poaceae</taxon>
        <taxon>PACMAD clade</taxon>
        <taxon>Arundinoideae</taxon>
        <taxon>Arundineae</taxon>
        <taxon>Arundo</taxon>
    </lineage>
</organism>